<feature type="region of interest" description="Disordered" evidence="1">
    <location>
        <begin position="393"/>
        <end position="416"/>
    </location>
</feature>
<gene>
    <name evidence="3" type="ORF">ACFOJE_17885</name>
</gene>
<dbReference type="RefSeq" id="WP_377816039.1">
    <property type="nucleotide sequence ID" value="NZ_JBHRSJ010000034.1"/>
</dbReference>
<comment type="caution">
    <text evidence="3">The sequence shown here is derived from an EMBL/GenBank/DDBJ whole genome shotgun (WGS) entry which is preliminary data.</text>
</comment>
<organism evidence="3 4">
    <name type="scientific">Azotobacter bryophylli</name>
    <dbReference type="NCBI Taxonomy" id="1986537"/>
    <lineage>
        <taxon>Bacteria</taxon>
        <taxon>Pseudomonadati</taxon>
        <taxon>Pseudomonadota</taxon>
        <taxon>Gammaproteobacteria</taxon>
        <taxon>Pseudomonadales</taxon>
        <taxon>Pseudomonadaceae</taxon>
        <taxon>Azotobacter</taxon>
    </lineage>
</organism>
<dbReference type="EMBL" id="JBHRSJ010000034">
    <property type="protein sequence ID" value="MFC2974074.1"/>
    <property type="molecule type" value="Genomic_DNA"/>
</dbReference>
<proteinExistence type="predicted"/>
<feature type="domain" description="Zona occludens toxin N-terminal" evidence="2">
    <location>
        <begin position="2"/>
        <end position="218"/>
    </location>
</feature>
<dbReference type="Gene3D" id="3.40.50.300">
    <property type="entry name" value="P-loop containing nucleotide triphosphate hydrolases"/>
    <property type="match status" value="1"/>
</dbReference>
<dbReference type="Pfam" id="PF05707">
    <property type="entry name" value="Zot"/>
    <property type="match status" value="1"/>
</dbReference>
<dbReference type="Proteomes" id="UP001595457">
    <property type="component" value="Unassembled WGS sequence"/>
</dbReference>
<evidence type="ECO:0000313" key="3">
    <source>
        <dbReference type="EMBL" id="MFC2974074.1"/>
    </source>
</evidence>
<evidence type="ECO:0000256" key="1">
    <source>
        <dbReference type="SAM" id="MobiDB-lite"/>
    </source>
</evidence>
<evidence type="ECO:0000259" key="2">
    <source>
        <dbReference type="Pfam" id="PF05707"/>
    </source>
</evidence>
<name>A0ABV7AWW0_9GAMM</name>
<evidence type="ECO:0000313" key="4">
    <source>
        <dbReference type="Proteomes" id="UP001595457"/>
    </source>
</evidence>
<feature type="region of interest" description="Disordered" evidence="1">
    <location>
        <begin position="265"/>
        <end position="307"/>
    </location>
</feature>
<feature type="compositionally biased region" description="Low complexity" evidence="1">
    <location>
        <begin position="265"/>
        <end position="305"/>
    </location>
</feature>
<dbReference type="InterPro" id="IPR008900">
    <property type="entry name" value="Zot_N"/>
</dbReference>
<dbReference type="InterPro" id="IPR027417">
    <property type="entry name" value="P-loop_NTPase"/>
</dbReference>
<accession>A0ABV7AWW0</accession>
<keyword evidence="4" id="KW-1185">Reference proteome</keyword>
<sequence>MSIKIHHGANGSYKTSGAIQDDAIPAINEGRVVITNVRGFTRESVLEAFPDLSDAALESFDVINLSMESTDDLDKMRRWFMWAPRGAFLIFDETQILFPKSWKEKDLEQFDYPGGIEEAKKADRPTGWLDAWTRHRHWNWDVVLTTPNIRYIRDDIRLTCEKAYLHSNLAVIGIPGRYKEAMHDAQENKPPMDGSSIVSIKKIKPSTFRVYQSTATGKVQDTKAGKNMFLSPKVLGLLALVAGLLINVFSSDPVTVLDPQAAAKSGASGASSGSASSAPAGVPGPSSSPVAGVPVAPGQGAPASPRVEGHPLAGYAFTLQGVLTGLKDGLPRQVVLFELRHADGRYFHQTADDLRLLGYRVQVKTNCVVELAHRDWKSLVFCGVSPSSKEQGFAQAPAGLSGSVQSEGRPAPGTTL</sequence>
<reference evidence="4" key="1">
    <citation type="journal article" date="2019" name="Int. J. Syst. Evol. Microbiol.">
        <title>The Global Catalogue of Microorganisms (GCM) 10K type strain sequencing project: providing services to taxonomists for standard genome sequencing and annotation.</title>
        <authorList>
            <consortium name="The Broad Institute Genomics Platform"/>
            <consortium name="The Broad Institute Genome Sequencing Center for Infectious Disease"/>
            <person name="Wu L."/>
            <person name="Ma J."/>
        </authorList>
    </citation>
    <scope>NUCLEOTIDE SEQUENCE [LARGE SCALE GENOMIC DNA]</scope>
    <source>
        <strain evidence="4">KCTC 62195</strain>
    </source>
</reference>
<protein>
    <submittedName>
        <fullName evidence="3">Zonular occludens toxin domain-containing protein</fullName>
    </submittedName>
</protein>